<dbReference type="GO" id="GO:0005524">
    <property type="term" value="F:ATP binding"/>
    <property type="evidence" value="ECO:0007669"/>
    <property type="project" value="UniProtKB-KW"/>
</dbReference>
<gene>
    <name evidence="3" type="ORF">T459_11103</name>
</gene>
<dbReference type="InterPro" id="IPR044974">
    <property type="entry name" value="Disease_R_plants"/>
</dbReference>
<evidence type="ECO:0000256" key="1">
    <source>
        <dbReference type="ARBA" id="ARBA00008894"/>
    </source>
</evidence>
<dbReference type="Gramene" id="PHT82660">
    <property type="protein sequence ID" value="PHT82660"/>
    <property type="gene ID" value="T459_11103"/>
</dbReference>
<dbReference type="InterPro" id="IPR036388">
    <property type="entry name" value="WH-like_DNA-bd_sf"/>
</dbReference>
<dbReference type="PANTHER" id="PTHR23155">
    <property type="entry name" value="DISEASE RESISTANCE PROTEIN RP"/>
    <property type="match status" value="1"/>
</dbReference>
<dbReference type="Gene3D" id="1.10.10.10">
    <property type="entry name" value="Winged helix-like DNA-binding domain superfamily/Winged helix DNA-binding domain"/>
    <property type="match status" value="1"/>
</dbReference>
<evidence type="ECO:0000256" key="2">
    <source>
        <dbReference type="ARBA" id="ARBA00022614"/>
    </source>
</evidence>
<reference evidence="3 4" key="1">
    <citation type="journal article" date="2014" name="Nat. Genet.">
        <title>Genome sequence of the hot pepper provides insights into the evolution of pungency in Capsicum species.</title>
        <authorList>
            <person name="Kim S."/>
            <person name="Park M."/>
            <person name="Yeom S.I."/>
            <person name="Kim Y.M."/>
            <person name="Lee J.M."/>
            <person name="Lee H.A."/>
            <person name="Seo E."/>
            <person name="Choi J."/>
            <person name="Cheong K."/>
            <person name="Kim K.T."/>
            <person name="Jung K."/>
            <person name="Lee G.W."/>
            <person name="Oh S.K."/>
            <person name="Bae C."/>
            <person name="Kim S.B."/>
            <person name="Lee H.Y."/>
            <person name="Kim S.Y."/>
            <person name="Kim M.S."/>
            <person name="Kang B.C."/>
            <person name="Jo Y.D."/>
            <person name="Yang H.B."/>
            <person name="Jeong H.J."/>
            <person name="Kang W.H."/>
            <person name="Kwon J.K."/>
            <person name="Shin C."/>
            <person name="Lim J.Y."/>
            <person name="Park J.H."/>
            <person name="Huh J.H."/>
            <person name="Kim J.S."/>
            <person name="Kim B.D."/>
            <person name="Cohen O."/>
            <person name="Paran I."/>
            <person name="Suh M.C."/>
            <person name="Lee S.B."/>
            <person name="Kim Y.K."/>
            <person name="Shin Y."/>
            <person name="Noh S.J."/>
            <person name="Park J."/>
            <person name="Seo Y.S."/>
            <person name="Kwon S.Y."/>
            <person name="Kim H.A."/>
            <person name="Park J.M."/>
            <person name="Kim H.J."/>
            <person name="Choi S.B."/>
            <person name="Bosland P.W."/>
            <person name="Reeves G."/>
            <person name="Jo S.H."/>
            <person name="Lee B.W."/>
            <person name="Cho H.T."/>
            <person name="Choi H.S."/>
            <person name="Lee M.S."/>
            <person name="Yu Y."/>
            <person name="Do Choi Y."/>
            <person name="Park B.S."/>
            <person name="van Deynze A."/>
            <person name="Ashrafi H."/>
            <person name="Hill T."/>
            <person name="Kim W.T."/>
            <person name="Pai H.S."/>
            <person name="Ahn H.K."/>
            <person name="Yeam I."/>
            <person name="Giovannoni J.J."/>
            <person name="Rose J.K."/>
            <person name="Sorensen I."/>
            <person name="Lee S.J."/>
            <person name="Kim R.W."/>
            <person name="Choi I.Y."/>
            <person name="Choi B.S."/>
            <person name="Lim J.S."/>
            <person name="Lee Y.H."/>
            <person name="Choi D."/>
        </authorList>
    </citation>
    <scope>NUCLEOTIDE SEQUENCE [LARGE SCALE GENOMIC DNA]</scope>
    <source>
        <strain evidence="4">cv. CM334</strain>
    </source>
</reference>
<dbReference type="InterPro" id="IPR042197">
    <property type="entry name" value="Apaf_helical"/>
</dbReference>
<accession>A0A2G2ZKY3</accession>
<comment type="caution">
    <text evidence="3">The sequence shown here is derived from an EMBL/GenBank/DDBJ whole genome shotgun (WGS) entry which is preliminary data.</text>
</comment>
<evidence type="ECO:0000313" key="4">
    <source>
        <dbReference type="Proteomes" id="UP000222542"/>
    </source>
</evidence>
<sequence>MNVGSYYKKKVFDRDKCPQDLEQVGRRIAKQCKGLPLATLVIAGALTGRGKTKSEWEKVHQGVSERITSSDFRKTMRLVQMSYDSLPFNLKVCFLYCGAFPRGSEIPARKIVWLWIAEGCQILKKSGIRGEIEELVGLFENIAALKCLENMKLSNLHPSEVGKLFLPPENIFPKSLKKLTLLGTMLELGDMIKLELLPALQVLKLKKHAFMH</sequence>
<dbReference type="AlphaFoldDB" id="A0A2G2ZKY3"/>
<dbReference type="SUPFAM" id="SSF52540">
    <property type="entry name" value="P-loop containing nucleoside triphosphate hydrolases"/>
    <property type="match status" value="1"/>
</dbReference>
<evidence type="ECO:0000313" key="3">
    <source>
        <dbReference type="EMBL" id="PHT82660.1"/>
    </source>
</evidence>
<comment type="similarity">
    <text evidence="1">Belongs to the disease resistance NB-LRR family.</text>
</comment>
<dbReference type="STRING" id="4072.A0A2G2ZKY3"/>
<dbReference type="EMBL" id="AYRZ02000004">
    <property type="protein sequence ID" value="PHT82660.1"/>
    <property type="molecule type" value="Genomic_DNA"/>
</dbReference>
<keyword evidence="2" id="KW-0433">Leucine-rich repeat</keyword>
<dbReference type="PANTHER" id="PTHR23155:SF1193">
    <property type="entry name" value="DISEASE RESISTANCE PROTEIN RPP13-RELATED"/>
    <property type="match status" value="1"/>
</dbReference>
<organism evidence="3 4">
    <name type="scientific">Capsicum annuum</name>
    <name type="common">Capsicum pepper</name>
    <dbReference type="NCBI Taxonomy" id="4072"/>
    <lineage>
        <taxon>Eukaryota</taxon>
        <taxon>Viridiplantae</taxon>
        <taxon>Streptophyta</taxon>
        <taxon>Embryophyta</taxon>
        <taxon>Tracheophyta</taxon>
        <taxon>Spermatophyta</taxon>
        <taxon>Magnoliopsida</taxon>
        <taxon>eudicotyledons</taxon>
        <taxon>Gunneridae</taxon>
        <taxon>Pentapetalae</taxon>
        <taxon>asterids</taxon>
        <taxon>lamiids</taxon>
        <taxon>Solanales</taxon>
        <taxon>Solanaceae</taxon>
        <taxon>Solanoideae</taxon>
        <taxon>Capsiceae</taxon>
        <taxon>Capsicum</taxon>
    </lineage>
</organism>
<name>A0A2G2ZKY3_CAPAN</name>
<proteinExistence type="inferred from homology"/>
<reference evidence="3 4" key="2">
    <citation type="journal article" date="2017" name="Genome Biol.">
        <title>New reference genome sequences of hot pepper reveal the massive evolution of plant disease-resistance genes by retroduplication.</title>
        <authorList>
            <person name="Kim S."/>
            <person name="Park J."/>
            <person name="Yeom S.I."/>
            <person name="Kim Y.M."/>
            <person name="Seo E."/>
            <person name="Kim K.T."/>
            <person name="Kim M.S."/>
            <person name="Lee J.M."/>
            <person name="Cheong K."/>
            <person name="Shin H.S."/>
            <person name="Kim S.B."/>
            <person name="Han K."/>
            <person name="Lee J."/>
            <person name="Park M."/>
            <person name="Lee H.A."/>
            <person name="Lee H.Y."/>
            <person name="Lee Y."/>
            <person name="Oh S."/>
            <person name="Lee J.H."/>
            <person name="Choi E."/>
            <person name="Choi E."/>
            <person name="Lee S.E."/>
            <person name="Jeon J."/>
            <person name="Kim H."/>
            <person name="Choi G."/>
            <person name="Song H."/>
            <person name="Lee J."/>
            <person name="Lee S.C."/>
            <person name="Kwon J.K."/>
            <person name="Lee H.Y."/>
            <person name="Koo N."/>
            <person name="Hong Y."/>
            <person name="Kim R.W."/>
            <person name="Kang W.H."/>
            <person name="Huh J.H."/>
            <person name="Kang B.C."/>
            <person name="Yang T.J."/>
            <person name="Lee Y.H."/>
            <person name="Bennetzen J.L."/>
            <person name="Choi D."/>
        </authorList>
    </citation>
    <scope>NUCLEOTIDE SEQUENCE [LARGE SCALE GENOMIC DNA]</scope>
    <source>
        <strain evidence="4">cv. CM334</strain>
    </source>
</reference>
<protein>
    <submittedName>
        <fullName evidence="3">Uncharacterized protein</fullName>
    </submittedName>
</protein>
<dbReference type="GO" id="GO:0006952">
    <property type="term" value="P:defense response"/>
    <property type="evidence" value="ECO:0007669"/>
    <property type="project" value="InterPro"/>
</dbReference>
<dbReference type="Gene3D" id="1.10.8.430">
    <property type="entry name" value="Helical domain of apoptotic protease-activating factors"/>
    <property type="match status" value="1"/>
</dbReference>
<dbReference type="Proteomes" id="UP000222542">
    <property type="component" value="Unassembled WGS sequence"/>
</dbReference>
<dbReference type="GO" id="GO:0016020">
    <property type="term" value="C:membrane"/>
    <property type="evidence" value="ECO:0007669"/>
    <property type="project" value="UniProtKB-SubCell"/>
</dbReference>
<dbReference type="GO" id="GO:0043531">
    <property type="term" value="F:ADP binding"/>
    <property type="evidence" value="ECO:0007669"/>
    <property type="project" value="InterPro"/>
</dbReference>
<dbReference type="InterPro" id="IPR027417">
    <property type="entry name" value="P-loop_NTPase"/>
</dbReference>
<keyword evidence="4" id="KW-1185">Reference proteome</keyword>